<dbReference type="InterPro" id="IPR037123">
    <property type="entry name" value="PRibGlycinamide_synth_C_sf"/>
</dbReference>
<dbReference type="Gene3D" id="3.30.1490.20">
    <property type="entry name" value="ATP-grasp fold, A domain"/>
    <property type="match status" value="1"/>
</dbReference>
<comment type="catalytic activity">
    <reaction evidence="14">
        <text>5-phospho-beta-D-ribosylamine + glycine + ATP = N(1)-(5-phospho-beta-D-ribosyl)glycinamide + ADP + phosphate + H(+)</text>
        <dbReference type="Rhea" id="RHEA:17453"/>
        <dbReference type="ChEBI" id="CHEBI:15378"/>
        <dbReference type="ChEBI" id="CHEBI:30616"/>
        <dbReference type="ChEBI" id="CHEBI:43474"/>
        <dbReference type="ChEBI" id="CHEBI:57305"/>
        <dbReference type="ChEBI" id="CHEBI:58681"/>
        <dbReference type="ChEBI" id="CHEBI:143788"/>
        <dbReference type="ChEBI" id="CHEBI:456216"/>
        <dbReference type="EC" id="6.3.4.13"/>
    </reaction>
</comment>
<gene>
    <name evidence="14" type="primary">purD</name>
    <name evidence="17" type="ORF">SAMN04244560_01432</name>
</gene>
<dbReference type="RefSeq" id="WP_004402427.1">
    <property type="nucleotide sequence ID" value="NZ_FNBS01000030.1"/>
</dbReference>
<accession>A0A1G7PVW5</accession>
<evidence type="ECO:0000256" key="8">
    <source>
        <dbReference type="ARBA" id="ARBA00022755"/>
    </source>
</evidence>
<keyword evidence="10" id="KW-0464">Manganese</keyword>
<evidence type="ECO:0000256" key="2">
    <source>
        <dbReference type="ARBA" id="ARBA00001946"/>
    </source>
</evidence>
<dbReference type="SMART" id="SM01209">
    <property type="entry name" value="GARS_A"/>
    <property type="match status" value="1"/>
</dbReference>
<dbReference type="EC" id="6.3.4.13" evidence="4 14"/>
<sequence length="419" mass="46136">MKVLVIGGGGREHAIVHKLSQSSKVDKIYCAPGNAGIGLLAECVDIKIGDIEKLKEFAIKNNIDLTVVGPEMPLVQGIVDEFEKAGLKIFGPNKSAAAIEGSKYFTKQLLSKYNIPTGRFKAFDKYQEALKFLKETWYPAVMKADGLAQGKGVFIVKDFIEAKEALDLMMKKRIFGASGDIIIIEEMLFGKEASVFAFTDGENILPMVSAMDYKKIYEGDKGPNTGGMGSIAPNPYLEEETLKEVMESILKPMVKALQKEGIVYKGVLYAGLMLTKEGPKVLEFNARFGDPETQVVLPLLKTDLIDIMEATIEGKLDKIQIEWEDKKAVCAVAVSNGYPGEYQTGFEITGLEKVKEAFVYHAGTVLKDGKIVTSGGRVLAVTSIGDSYEEAREKVYREIKKISFKGMYYRKDIALVSQV</sequence>
<dbReference type="PANTHER" id="PTHR43472:SF1">
    <property type="entry name" value="PHOSPHORIBOSYLAMINE--GLYCINE LIGASE, CHLOROPLASTIC"/>
    <property type="match status" value="1"/>
</dbReference>
<dbReference type="GO" id="GO:0046872">
    <property type="term" value="F:metal ion binding"/>
    <property type="evidence" value="ECO:0007669"/>
    <property type="project" value="UniProtKB-KW"/>
</dbReference>
<dbReference type="Pfam" id="PF01071">
    <property type="entry name" value="GARS_A"/>
    <property type="match status" value="1"/>
</dbReference>
<keyword evidence="6" id="KW-0479">Metal-binding</keyword>
<dbReference type="Pfam" id="PF02843">
    <property type="entry name" value="GARS_C"/>
    <property type="match status" value="1"/>
</dbReference>
<dbReference type="HAMAP" id="MF_00138">
    <property type="entry name" value="GARS"/>
    <property type="match status" value="1"/>
</dbReference>
<evidence type="ECO:0000256" key="10">
    <source>
        <dbReference type="ARBA" id="ARBA00023211"/>
    </source>
</evidence>
<evidence type="ECO:0000313" key="18">
    <source>
        <dbReference type="Proteomes" id="UP000183404"/>
    </source>
</evidence>
<dbReference type="SUPFAM" id="SSF52440">
    <property type="entry name" value="PreATP-grasp domain"/>
    <property type="match status" value="1"/>
</dbReference>
<evidence type="ECO:0000256" key="12">
    <source>
        <dbReference type="ARBA" id="ARBA00042242"/>
    </source>
</evidence>
<evidence type="ECO:0000256" key="3">
    <source>
        <dbReference type="ARBA" id="ARBA00005174"/>
    </source>
</evidence>
<feature type="domain" description="ATP-grasp" evidence="16">
    <location>
        <begin position="107"/>
        <end position="313"/>
    </location>
</feature>
<dbReference type="GO" id="GO:0005524">
    <property type="term" value="F:ATP binding"/>
    <property type="evidence" value="ECO:0007669"/>
    <property type="project" value="UniProtKB-UniRule"/>
</dbReference>
<dbReference type="Gene3D" id="3.30.470.20">
    <property type="entry name" value="ATP-grasp fold, B domain"/>
    <property type="match status" value="1"/>
</dbReference>
<dbReference type="SUPFAM" id="SSF56059">
    <property type="entry name" value="Glutathione synthetase ATP-binding domain-like"/>
    <property type="match status" value="1"/>
</dbReference>
<name>A0A1G7PVW5_THETY</name>
<dbReference type="UniPathway" id="UPA00074">
    <property type="reaction ID" value="UER00125"/>
</dbReference>
<dbReference type="InterPro" id="IPR016185">
    <property type="entry name" value="PreATP-grasp_dom_sf"/>
</dbReference>
<comment type="similarity">
    <text evidence="11 14">Belongs to the GARS family.</text>
</comment>
<dbReference type="InterPro" id="IPR013815">
    <property type="entry name" value="ATP_grasp_subdomain_1"/>
</dbReference>
<dbReference type="AlphaFoldDB" id="A0A1G7PVW5"/>
<comment type="pathway">
    <text evidence="3 14">Purine metabolism; IMP biosynthesis via de novo pathway; N(1)-(5-phospho-D-ribosyl)glycinamide from 5-phospho-alpha-D-ribose 1-diphosphate: step 2/2.</text>
</comment>
<evidence type="ECO:0000256" key="6">
    <source>
        <dbReference type="ARBA" id="ARBA00022723"/>
    </source>
</evidence>
<dbReference type="PROSITE" id="PS00184">
    <property type="entry name" value="GARS"/>
    <property type="match status" value="1"/>
</dbReference>
<evidence type="ECO:0000313" key="17">
    <source>
        <dbReference type="EMBL" id="SDF90457.1"/>
    </source>
</evidence>
<dbReference type="Proteomes" id="UP000183404">
    <property type="component" value="Unassembled WGS sequence"/>
</dbReference>
<evidence type="ECO:0000256" key="13">
    <source>
        <dbReference type="ARBA" id="ARBA00042864"/>
    </source>
</evidence>
<dbReference type="PROSITE" id="PS50975">
    <property type="entry name" value="ATP_GRASP"/>
    <property type="match status" value="1"/>
</dbReference>
<dbReference type="FunFam" id="3.30.470.20:FF:000018">
    <property type="entry name" value="Trifunctional purine biosynthetic protein adenosine-3"/>
    <property type="match status" value="1"/>
</dbReference>
<dbReference type="FunFam" id="3.90.600.10:FF:000001">
    <property type="entry name" value="Trifunctional purine biosynthetic protein adenosine-3"/>
    <property type="match status" value="1"/>
</dbReference>
<keyword evidence="7 15" id="KW-0547">Nucleotide-binding</keyword>
<dbReference type="GO" id="GO:0004637">
    <property type="term" value="F:phosphoribosylamine-glycine ligase activity"/>
    <property type="evidence" value="ECO:0007669"/>
    <property type="project" value="UniProtKB-UniRule"/>
</dbReference>
<dbReference type="PANTHER" id="PTHR43472">
    <property type="entry name" value="PHOSPHORIBOSYLAMINE--GLYCINE LIGASE"/>
    <property type="match status" value="1"/>
</dbReference>
<comment type="cofactor">
    <cofactor evidence="2">
        <name>Mg(2+)</name>
        <dbReference type="ChEBI" id="CHEBI:18420"/>
    </cofactor>
</comment>
<comment type="cofactor">
    <cofactor evidence="1">
        <name>Mn(2+)</name>
        <dbReference type="ChEBI" id="CHEBI:29035"/>
    </cofactor>
</comment>
<organism evidence="17 18">
    <name type="scientific">Thermoanaerobacter thermohydrosulfuricus</name>
    <name type="common">Clostridium thermohydrosulfuricum</name>
    <dbReference type="NCBI Taxonomy" id="1516"/>
    <lineage>
        <taxon>Bacteria</taxon>
        <taxon>Bacillati</taxon>
        <taxon>Bacillota</taxon>
        <taxon>Clostridia</taxon>
        <taxon>Thermoanaerobacterales</taxon>
        <taxon>Thermoanaerobacteraceae</taxon>
        <taxon>Thermoanaerobacter</taxon>
    </lineage>
</organism>
<dbReference type="Gene3D" id="3.90.600.10">
    <property type="entry name" value="Phosphoribosylglycinamide synthetase, C-terminal domain"/>
    <property type="match status" value="1"/>
</dbReference>
<dbReference type="SUPFAM" id="SSF51246">
    <property type="entry name" value="Rudiment single hybrid motif"/>
    <property type="match status" value="1"/>
</dbReference>
<dbReference type="NCBIfam" id="TIGR00877">
    <property type="entry name" value="purD"/>
    <property type="match status" value="1"/>
</dbReference>
<reference evidence="17 18" key="1">
    <citation type="submission" date="2016-10" db="EMBL/GenBank/DDBJ databases">
        <authorList>
            <person name="de Groot N.N."/>
        </authorList>
    </citation>
    <scope>NUCLEOTIDE SEQUENCE [LARGE SCALE GENOMIC DNA]</scope>
    <source>
        <strain evidence="17 18">DSM 569</strain>
    </source>
</reference>
<evidence type="ECO:0000256" key="4">
    <source>
        <dbReference type="ARBA" id="ARBA00013255"/>
    </source>
</evidence>
<evidence type="ECO:0000259" key="16">
    <source>
        <dbReference type="PROSITE" id="PS50975"/>
    </source>
</evidence>
<dbReference type="EMBL" id="FNBS01000030">
    <property type="protein sequence ID" value="SDF90457.1"/>
    <property type="molecule type" value="Genomic_DNA"/>
</dbReference>
<dbReference type="FunFam" id="3.40.50.20:FF:000006">
    <property type="entry name" value="Phosphoribosylamine--glycine ligase, chloroplastic"/>
    <property type="match status" value="1"/>
</dbReference>
<dbReference type="InterPro" id="IPR011054">
    <property type="entry name" value="Rudment_hybrid_motif"/>
</dbReference>
<dbReference type="Pfam" id="PF02844">
    <property type="entry name" value="GARS_N"/>
    <property type="match status" value="1"/>
</dbReference>
<dbReference type="GO" id="GO:0006189">
    <property type="term" value="P:'de novo' IMP biosynthetic process"/>
    <property type="evidence" value="ECO:0007669"/>
    <property type="project" value="UniProtKB-UniRule"/>
</dbReference>
<evidence type="ECO:0000256" key="14">
    <source>
        <dbReference type="HAMAP-Rule" id="MF_00138"/>
    </source>
</evidence>
<proteinExistence type="inferred from homology"/>
<keyword evidence="9 15" id="KW-0067">ATP-binding</keyword>
<dbReference type="Gene3D" id="3.40.50.20">
    <property type="match status" value="1"/>
</dbReference>
<dbReference type="InterPro" id="IPR011761">
    <property type="entry name" value="ATP-grasp"/>
</dbReference>
<evidence type="ECO:0000256" key="15">
    <source>
        <dbReference type="PROSITE-ProRule" id="PRU00409"/>
    </source>
</evidence>
<evidence type="ECO:0000256" key="11">
    <source>
        <dbReference type="ARBA" id="ARBA00038345"/>
    </source>
</evidence>
<dbReference type="GO" id="GO:0009113">
    <property type="term" value="P:purine nucleobase biosynthetic process"/>
    <property type="evidence" value="ECO:0007669"/>
    <property type="project" value="InterPro"/>
</dbReference>
<protein>
    <recommendedName>
        <fullName evidence="4 14">Phosphoribosylamine--glycine ligase</fullName>
        <ecNumber evidence="4 14">6.3.4.13</ecNumber>
    </recommendedName>
    <alternativeName>
        <fullName evidence="14">GARS</fullName>
    </alternativeName>
    <alternativeName>
        <fullName evidence="12 14">Glycinamide ribonucleotide synthetase</fullName>
    </alternativeName>
    <alternativeName>
        <fullName evidence="13 14">Phosphoribosylglycinamide synthetase</fullName>
    </alternativeName>
</protein>
<dbReference type="InterPro" id="IPR020559">
    <property type="entry name" value="PRibGlycinamide_synth_CS"/>
</dbReference>
<evidence type="ECO:0000256" key="5">
    <source>
        <dbReference type="ARBA" id="ARBA00022598"/>
    </source>
</evidence>
<evidence type="ECO:0000256" key="9">
    <source>
        <dbReference type="ARBA" id="ARBA00022840"/>
    </source>
</evidence>
<dbReference type="InterPro" id="IPR020560">
    <property type="entry name" value="PRibGlycinamide_synth_C-dom"/>
</dbReference>
<keyword evidence="8 14" id="KW-0658">Purine biosynthesis</keyword>
<keyword evidence="5 14" id="KW-0436">Ligase</keyword>
<evidence type="ECO:0000256" key="7">
    <source>
        <dbReference type="ARBA" id="ARBA00022741"/>
    </source>
</evidence>
<dbReference type="SMART" id="SM01210">
    <property type="entry name" value="GARS_C"/>
    <property type="match status" value="1"/>
</dbReference>
<dbReference type="InterPro" id="IPR000115">
    <property type="entry name" value="PRibGlycinamide_synth"/>
</dbReference>
<evidence type="ECO:0000256" key="1">
    <source>
        <dbReference type="ARBA" id="ARBA00001936"/>
    </source>
</evidence>
<dbReference type="InterPro" id="IPR020562">
    <property type="entry name" value="PRibGlycinamide_synth_N"/>
</dbReference>
<dbReference type="InterPro" id="IPR020561">
    <property type="entry name" value="PRibGlycinamid_synth_ATP-grasp"/>
</dbReference>